<evidence type="ECO:0000313" key="4">
    <source>
        <dbReference type="Proteomes" id="UP001303532"/>
    </source>
</evidence>
<evidence type="ECO:0008006" key="5">
    <source>
        <dbReference type="Google" id="ProtNLM"/>
    </source>
</evidence>
<feature type="region of interest" description="Disordered" evidence="1">
    <location>
        <begin position="1"/>
        <end position="40"/>
    </location>
</feature>
<keyword evidence="2" id="KW-1133">Transmembrane helix</keyword>
<feature type="transmembrane region" description="Helical" evidence="2">
    <location>
        <begin position="49"/>
        <end position="70"/>
    </location>
</feature>
<evidence type="ECO:0000256" key="2">
    <source>
        <dbReference type="SAM" id="Phobius"/>
    </source>
</evidence>
<keyword evidence="2" id="KW-0812">Transmembrane</keyword>
<organism evidence="3 4">
    <name type="scientific">Sporosarcina jeotgali</name>
    <dbReference type="NCBI Taxonomy" id="3020056"/>
    <lineage>
        <taxon>Bacteria</taxon>
        <taxon>Bacillati</taxon>
        <taxon>Bacillota</taxon>
        <taxon>Bacilli</taxon>
        <taxon>Bacillales</taxon>
        <taxon>Caryophanaceae</taxon>
        <taxon>Sporosarcina</taxon>
    </lineage>
</organism>
<sequence>MTHLSDDDITEELKSLSKATEPSSEQKRKARSRVFEHASRKSPRRTPKWIPVVVSMIVFLSLAGGLYALLTPSATETPAAESDGKDVTESWRNVYLLQTSFTSPSKYSIEVTDHLLIIQDVFIDMGDSLMGKEEDDEEPEKYQNVYTIPEPALPAGEFDDFKIEREGDRYTLRVKGDKGFTYQLTKIAPRKYIGEDGVEFNTPFYIDGEPE</sequence>
<keyword evidence="2" id="KW-0472">Membrane</keyword>
<evidence type="ECO:0000313" key="3">
    <source>
        <dbReference type="EMBL" id="WOV83063.1"/>
    </source>
</evidence>
<name>A0ABZ0KSU0_9BACL</name>
<reference evidence="3 4" key="1">
    <citation type="submission" date="2023-01" db="EMBL/GenBank/DDBJ databases">
        <title>Sporosarcina sp. nov., isolated from Korean tranditional fermented seafood 'Jeotgal'.</title>
        <authorList>
            <person name="Yang A.-I."/>
        </authorList>
    </citation>
    <scope>NUCLEOTIDE SEQUENCE [LARGE SCALE GENOMIC DNA]</scope>
    <source>
        <strain evidence="3 4">B2O-1</strain>
    </source>
</reference>
<gene>
    <name evidence="3" type="ORF">PGH26_08945</name>
</gene>
<dbReference type="EMBL" id="CP116341">
    <property type="protein sequence ID" value="WOV83063.1"/>
    <property type="molecule type" value="Genomic_DNA"/>
</dbReference>
<evidence type="ECO:0000256" key="1">
    <source>
        <dbReference type="SAM" id="MobiDB-lite"/>
    </source>
</evidence>
<feature type="compositionally biased region" description="Basic and acidic residues" evidence="1">
    <location>
        <begin position="1"/>
        <end position="15"/>
    </location>
</feature>
<keyword evidence="4" id="KW-1185">Reference proteome</keyword>
<proteinExistence type="predicted"/>
<dbReference type="Proteomes" id="UP001303532">
    <property type="component" value="Chromosome"/>
</dbReference>
<protein>
    <recommendedName>
        <fullName evidence="5">DUF4179 domain-containing protein</fullName>
    </recommendedName>
</protein>
<accession>A0ABZ0KSU0</accession>
<dbReference type="RefSeq" id="WP_323690736.1">
    <property type="nucleotide sequence ID" value="NZ_CP116341.1"/>
</dbReference>